<sequence length="87" mass="10016">MPGEEGSSWKDSFFKNLFGLVTGYFRSANDEFKEQIPLDSFITFVNKLFHQLEGKNRYLCNISVVSTSTLTKITKDCIRLIKIENES</sequence>
<proteinExistence type="predicted"/>
<organism evidence="1 2">
    <name type="scientific">Ambrosiozyma monospora</name>
    <name type="common">Yeast</name>
    <name type="synonym">Endomycopsis monosporus</name>
    <dbReference type="NCBI Taxonomy" id="43982"/>
    <lineage>
        <taxon>Eukaryota</taxon>
        <taxon>Fungi</taxon>
        <taxon>Dikarya</taxon>
        <taxon>Ascomycota</taxon>
        <taxon>Saccharomycotina</taxon>
        <taxon>Pichiomycetes</taxon>
        <taxon>Pichiales</taxon>
        <taxon>Pichiaceae</taxon>
        <taxon>Ambrosiozyma</taxon>
    </lineage>
</organism>
<accession>A0A9W6SUK7</accession>
<name>A0A9W6SUK7_AMBMO</name>
<dbReference type="Proteomes" id="UP001165063">
    <property type="component" value="Unassembled WGS sequence"/>
</dbReference>
<evidence type="ECO:0000313" key="2">
    <source>
        <dbReference type="Proteomes" id="UP001165063"/>
    </source>
</evidence>
<reference evidence="1" key="1">
    <citation type="submission" date="2023-04" db="EMBL/GenBank/DDBJ databases">
        <title>Ambrosiozyma monospora NBRC 1965.</title>
        <authorList>
            <person name="Ichikawa N."/>
            <person name="Sato H."/>
            <person name="Tonouchi N."/>
        </authorList>
    </citation>
    <scope>NUCLEOTIDE SEQUENCE</scope>
    <source>
        <strain evidence="1">NBRC 1965</strain>
    </source>
</reference>
<comment type="caution">
    <text evidence="1">The sequence shown here is derived from an EMBL/GenBank/DDBJ whole genome shotgun (WGS) entry which is preliminary data.</text>
</comment>
<gene>
    <name evidence="1" type="ORF">Amon01_000885200</name>
</gene>
<evidence type="ECO:0000313" key="1">
    <source>
        <dbReference type="EMBL" id="GME67294.1"/>
    </source>
</evidence>
<dbReference type="EMBL" id="BSXU01008767">
    <property type="protein sequence ID" value="GME67294.1"/>
    <property type="molecule type" value="Genomic_DNA"/>
</dbReference>
<dbReference type="AlphaFoldDB" id="A0A9W6SUK7"/>
<protein>
    <submittedName>
        <fullName evidence="1">Unnamed protein product</fullName>
    </submittedName>
</protein>
<keyword evidence="2" id="KW-1185">Reference proteome</keyword>